<accession>A0ABT9J2Y2</accession>
<keyword evidence="2" id="KW-0032">Aminotransferase</keyword>
<dbReference type="PANTHER" id="PTHR43686">
    <property type="entry name" value="SULFURTRANSFERASE-RELATED"/>
    <property type="match status" value="1"/>
</dbReference>
<reference evidence="2 3" key="1">
    <citation type="submission" date="2023-08" db="EMBL/GenBank/DDBJ databases">
        <authorList>
            <person name="Park J.-S."/>
        </authorList>
    </citation>
    <scope>NUCLEOTIDE SEQUENCE [LARGE SCALE GENOMIC DNA]</scope>
    <source>
        <strain evidence="2 3">2205SS18-9</strain>
    </source>
</reference>
<dbReference type="InterPro" id="IPR015424">
    <property type="entry name" value="PyrdxlP-dep_Trfase"/>
</dbReference>
<comment type="caution">
    <text evidence="2">The sequence shown here is derived from an EMBL/GenBank/DDBJ whole genome shotgun (WGS) entry which is preliminary data.</text>
</comment>
<keyword evidence="3" id="KW-1185">Reference proteome</keyword>
<dbReference type="EMBL" id="JAVAMP010000011">
    <property type="protein sequence ID" value="MDP5275971.1"/>
    <property type="molecule type" value="Genomic_DNA"/>
</dbReference>
<sequence>MDINYLRDQTLGYGSVLNGPYGERLITYADYMTSGKGLHFLENYYIKLSETYSNTHTEQDYTGKVTEQLYHHAKEIILKSVKANDQYCIFPSGTETTEAIHRLIKILGLYKTPGYMQRREEYLSKIGQSDQDISIVRNFEENFQTTRPVVFISSYEHHANEIQWRESHAEVVKIKMDELGLFDLKDLKCKVANPKYKNRLKIGSFSAASSVTGIKTPVAEVAEIMHFYGGLVFFDYTVAGPYLDINMTKSALEYFDGIYLSMHKFLGGQNTTGLLIMKKNLYNPETSPSIINSETIKCAVEDYHQYIQDIKAREDEETPNMMQLIKAAMALDLKETLGVDYIQRVEQLRISQAIETLRPERNIDILGNPNPKRRLGIFSFNIRYRNGYLHQGFISALLNDLFGIQSCSGCANAGHYDTKLLKPELNNMRKLTDALNMGIKAMKPGWTRVHFHFTMDDEAFKFIIKAIQFVARYGYLFLHEYTVSPATGRWKNRNIKNEFPAKLSLIVAMQTKRLKIVSRHSSFGRNYRKYMKFANKKRLELEKKTISLTKFGQRELHDIAWFYYAHKKE</sequence>
<dbReference type="Gene3D" id="3.40.640.10">
    <property type="entry name" value="Type I PLP-dependent aspartate aminotransferase-like (Major domain)"/>
    <property type="match status" value="1"/>
</dbReference>
<feature type="domain" description="Aminotransferase class V" evidence="1">
    <location>
        <begin position="135"/>
        <end position="387"/>
    </location>
</feature>
<proteinExistence type="predicted"/>
<dbReference type="Pfam" id="PF00266">
    <property type="entry name" value="Aminotran_5"/>
    <property type="match status" value="1"/>
</dbReference>
<evidence type="ECO:0000259" key="1">
    <source>
        <dbReference type="Pfam" id="PF00266"/>
    </source>
</evidence>
<evidence type="ECO:0000313" key="2">
    <source>
        <dbReference type="EMBL" id="MDP5275971.1"/>
    </source>
</evidence>
<dbReference type="InterPro" id="IPR015421">
    <property type="entry name" value="PyrdxlP-dep_Trfase_major"/>
</dbReference>
<dbReference type="InterPro" id="IPR000192">
    <property type="entry name" value="Aminotrans_V_dom"/>
</dbReference>
<dbReference type="InterPro" id="IPR015422">
    <property type="entry name" value="PyrdxlP-dep_Trfase_small"/>
</dbReference>
<dbReference type="RefSeq" id="WP_305993282.1">
    <property type="nucleotide sequence ID" value="NZ_JAVAMP010000011.1"/>
</dbReference>
<name>A0ABT9J2Y2_9BACL</name>
<protein>
    <submittedName>
        <fullName evidence="2">Aminotransferase class V-fold PLP-dependent enzyme</fullName>
    </submittedName>
</protein>
<dbReference type="Gene3D" id="3.90.1150.10">
    <property type="entry name" value="Aspartate Aminotransferase, domain 1"/>
    <property type="match status" value="1"/>
</dbReference>
<evidence type="ECO:0000313" key="3">
    <source>
        <dbReference type="Proteomes" id="UP001231941"/>
    </source>
</evidence>
<keyword evidence="2" id="KW-0808">Transferase</keyword>
<gene>
    <name evidence="2" type="ORF">Q5Y73_17875</name>
</gene>
<organism evidence="2 3">
    <name type="scientific">Chengkuizengella axinellae</name>
    <dbReference type="NCBI Taxonomy" id="3064388"/>
    <lineage>
        <taxon>Bacteria</taxon>
        <taxon>Bacillati</taxon>
        <taxon>Bacillota</taxon>
        <taxon>Bacilli</taxon>
        <taxon>Bacillales</taxon>
        <taxon>Paenibacillaceae</taxon>
        <taxon>Chengkuizengella</taxon>
    </lineage>
</organism>
<dbReference type="PANTHER" id="PTHR43686:SF1">
    <property type="entry name" value="AMINOTRAN_5 DOMAIN-CONTAINING PROTEIN"/>
    <property type="match status" value="1"/>
</dbReference>
<dbReference type="Proteomes" id="UP001231941">
    <property type="component" value="Unassembled WGS sequence"/>
</dbReference>
<dbReference type="SUPFAM" id="SSF53383">
    <property type="entry name" value="PLP-dependent transferases"/>
    <property type="match status" value="1"/>
</dbReference>
<dbReference type="GO" id="GO:0008483">
    <property type="term" value="F:transaminase activity"/>
    <property type="evidence" value="ECO:0007669"/>
    <property type="project" value="UniProtKB-KW"/>
</dbReference>